<proteinExistence type="evidence at transcript level"/>
<organism evidence="3">
    <name type="scientific">Schistosoma japonicum</name>
    <name type="common">Blood fluke</name>
    <dbReference type="NCBI Taxonomy" id="6182"/>
    <lineage>
        <taxon>Eukaryota</taxon>
        <taxon>Metazoa</taxon>
        <taxon>Spiralia</taxon>
        <taxon>Lophotrochozoa</taxon>
        <taxon>Platyhelminthes</taxon>
        <taxon>Trematoda</taxon>
        <taxon>Digenea</taxon>
        <taxon>Strigeidida</taxon>
        <taxon>Schistosomatoidea</taxon>
        <taxon>Schistosomatidae</taxon>
        <taxon>Schistosoma</taxon>
    </lineage>
</organism>
<evidence type="ECO:0000256" key="1">
    <source>
        <dbReference type="SAM" id="Phobius"/>
    </source>
</evidence>
<feature type="chain" id="PRO_5002984177" description="Egg protein CP3842" evidence="2">
    <location>
        <begin position="29"/>
        <end position="206"/>
    </location>
</feature>
<evidence type="ECO:0000313" key="3">
    <source>
        <dbReference type="EMBL" id="CAX82677.1"/>
    </source>
</evidence>
<sequence length="206" mass="22455">MFKMRIINLVNISTMLLLINLLQTKSQGHGGQSVSVLTVSINDALLSDKMTGVLVPWNDEYKNRLSLQFVNLAAESCNISLAYVKTHIAPGSNEGLCTNPIFQQPASGGSGVSLSLTLSFIYLNARQPSIEVLLTKLQNSFENFRSTYSHKITTADFLLYETDVQIPRGDKDAIDGSKWKLIAIITSVTLIIVLIAGAVAKFGNCC</sequence>
<protein>
    <recommendedName>
        <fullName evidence="4">Egg protein CP3842</fullName>
    </recommendedName>
</protein>
<dbReference type="EMBL" id="FN326953">
    <property type="protein sequence ID" value="CAX82677.1"/>
    <property type="molecule type" value="mRNA"/>
</dbReference>
<feature type="signal peptide" evidence="2">
    <location>
        <begin position="1"/>
        <end position="28"/>
    </location>
</feature>
<evidence type="ECO:0000256" key="2">
    <source>
        <dbReference type="SAM" id="SignalP"/>
    </source>
</evidence>
<reference evidence="3" key="2">
    <citation type="submission" date="2009-03" db="EMBL/GenBank/DDBJ databases">
        <authorList>
            <person name="Gang L."/>
        </authorList>
    </citation>
    <scope>NUCLEOTIDE SEQUENCE</scope>
    <source>
        <strain evidence="3">Anhui</strain>
    </source>
</reference>
<keyword evidence="1" id="KW-1133">Transmembrane helix</keyword>
<keyword evidence="1" id="KW-0472">Membrane</keyword>
<keyword evidence="2" id="KW-0732">Signal</keyword>
<keyword evidence="1" id="KW-0812">Transmembrane</keyword>
<evidence type="ECO:0008006" key="4">
    <source>
        <dbReference type="Google" id="ProtNLM"/>
    </source>
</evidence>
<reference evidence="3" key="1">
    <citation type="journal article" date="2009" name="Nature">
        <title>The Schistosoma japonicum genome reveals features of host-parasite interplay.</title>
        <authorList>
            <person name="Liu F."/>
            <person name="Zhou Y."/>
            <person name="Wang Z.Q."/>
            <person name="Lu G."/>
            <person name="Zheng H."/>
            <person name="Brindley P.J."/>
            <person name="McManus D.P."/>
            <person name="Blair D."/>
            <person name="Zhang Q.H."/>
            <person name="Zhong Y."/>
            <person name="Wang S."/>
            <person name="Han Z.G."/>
            <person name="Chen Z."/>
        </authorList>
    </citation>
    <scope>NUCLEOTIDE SEQUENCE</scope>
    <source>
        <strain evidence="3">Anhui</strain>
    </source>
</reference>
<name>C7TYK1_SCHJA</name>
<accession>C7TYK1</accession>
<dbReference type="AlphaFoldDB" id="C7TYK1"/>
<feature type="transmembrane region" description="Helical" evidence="1">
    <location>
        <begin position="181"/>
        <end position="200"/>
    </location>
</feature>